<keyword evidence="4" id="KW-1185">Reference proteome</keyword>
<dbReference type="Pfam" id="PF08421">
    <property type="entry name" value="Methyltransf_13"/>
    <property type="match status" value="1"/>
</dbReference>
<dbReference type="RefSeq" id="WP_163771158.1">
    <property type="nucleotide sequence ID" value="NZ_JAAGXA010000003.1"/>
</dbReference>
<dbReference type="GO" id="GO:0008168">
    <property type="term" value="F:methyltransferase activity"/>
    <property type="evidence" value="ECO:0007669"/>
    <property type="project" value="UniProtKB-KW"/>
</dbReference>
<dbReference type="GO" id="GO:0032259">
    <property type="term" value="P:methylation"/>
    <property type="evidence" value="ECO:0007669"/>
    <property type="project" value="UniProtKB-KW"/>
</dbReference>
<dbReference type="InterPro" id="IPR029063">
    <property type="entry name" value="SAM-dependent_MTases_sf"/>
</dbReference>
<keyword evidence="3" id="KW-0489">Methyltransferase</keyword>
<dbReference type="Gene3D" id="3.40.50.720">
    <property type="entry name" value="NAD(P)-binding Rossmann-like Domain"/>
    <property type="match status" value="1"/>
</dbReference>
<comment type="caution">
    <text evidence="3">The sequence shown here is derived from an EMBL/GenBank/DDBJ whole genome shotgun (WGS) entry which is preliminary data.</text>
</comment>
<dbReference type="PANTHER" id="PTHR43861:SF5">
    <property type="entry name" value="BLL5978 PROTEIN"/>
    <property type="match status" value="1"/>
</dbReference>
<gene>
    <name evidence="3" type="ORF">G3T38_05840</name>
</gene>
<dbReference type="InterPro" id="IPR013691">
    <property type="entry name" value="MeTrfase_14"/>
</dbReference>
<dbReference type="InterPro" id="IPR038576">
    <property type="entry name" value="Methyltransf_Zn-bd_dom_put_sf"/>
</dbReference>
<dbReference type="AlphaFoldDB" id="A0A6P0HJH9"/>
<sequence>MSEPARCRVCGEGLAPFLDLGEQPLSNDFATAEESSDFRFHLEIAACTGCTMVQMVHEVPRELMFREDYPYLSSGSTHMAEHFEAAARDALERELRIDDPFVVELGCNDGVYLKHVAAAGVRHLGVEPSAAVARRAASLGVDVRVDFFDEELAREVRAKEGPAKVVFAANTLCHIPYIGSVLAGVEALLHDDGVFCFEDPYLGDILATTAFDQFYDEHFYYFSVHSVQAMARRHGLELVDVAPQAVHGGELRYTLARAGARTPAPAVEAALEQERAAGVTDPARLREFGERVRTNADELVAVLEEARAAGRSVAAYGATAKSATVLNYCGIGPDLVPVVYDSSPTKQGRVTPGSGIPVVPSEGFRASYPDIALLFAWNHATEIRAKEQGFADAGGSWLTYVPRVQVD</sequence>
<dbReference type="Proteomes" id="UP000468687">
    <property type="component" value="Unassembled WGS sequence"/>
</dbReference>
<dbReference type="Gene3D" id="3.40.50.150">
    <property type="entry name" value="Vaccinia Virus protein VP39"/>
    <property type="match status" value="1"/>
</dbReference>
<feature type="domain" description="C-methyltransferase" evidence="2">
    <location>
        <begin position="246"/>
        <end position="402"/>
    </location>
</feature>
<dbReference type="Gene3D" id="6.10.250.3100">
    <property type="match status" value="1"/>
</dbReference>
<dbReference type="EMBL" id="JAAGXA010000003">
    <property type="protein sequence ID" value="NEN77795.1"/>
    <property type="molecule type" value="Genomic_DNA"/>
</dbReference>
<dbReference type="Pfam" id="PF13489">
    <property type="entry name" value="Methyltransf_23"/>
    <property type="match status" value="1"/>
</dbReference>
<evidence type="ECO:0000259" key="1">
    <source>
        <dbReference type="Pfam" id="PF08421"/>
    </source>
</evidence>
<evidence type="ECO:0000313" key="4">
    <source>
        <dbReference type="Proteomes" id="UP000468687"/>
    </source>
</evidence>
<dbReference type="Gene3D" id="6.20.50.110">
    <property type="entry name" value="Methyltransferase, zinc-binding domain"/>
    <property type="match status" value="1"/>
</dbReference>
<proteinExistence type="predicted"/>
<reference evidence="3 4" key="1">
    <citation type="journal article" date="2014" name="Int. J. Syst. Evol. Microbiol.">
        <title>Nocardioides zeae sp. nov., isolated from the stem of Zea mays.</title>
        <authorList>
            <person name="Glaeser S.P."/>
            <person name="McInroy J.A."/>
            <person name="Busse H.J."/>
            <person name="Kampfer P."/>
        </authorList>
    </citation>
    <scope>NUCLEOTIDE SEQUENCE [LARGE SCALE GENOMIC DNA]</scope>
    <source>
        <strain evidence="3 4">JCM 30728</strain>
    </source>
</reference>
<keyword evidence="3" id="KW-0808">Transferase</keyword>
<dbReference type="SUPFAM" id="SSF53335">
    <property type="entry name" value="S-adenosyl-L-methionine-dependent methyltransferases"/>
    <property type="match status" value="1"/>
</dbReference>
<dbReference type="InterPro" id="IPR013630">
    <property type="entry name" value="Methyltransf_Zn-bd_dom_put"/>
</dbReference>
<evidence type="ECO:0000259" key="2">
    <source>
        <dbReference type="Pfam" id="PF08484"/>
    </source>
</evidence>
<accession>A0A6P0HJH9</accession>
<evidence type="ECO:0000313" key="3">
    <source>
        <dbReference type="EMBL" id="NEN77795.1"/>
    </source>
</evidence>
<name>A0A6P0HJH9_9ACTN</name>
<protein>
    <submittedName>
        <fullName evidence="3">Class I SAM-dependent methyltransferase</fullName>
    </submittedName>
</protein>
<dbReference type="PANTHER" id="PTHR43861">
    <property type="entry name" value="TRANS-ACONITATE 2-METHYLTRANSFERASE-RELATED"/>
    <property type="match status" value="1"/>
</dbReference>
<dbReference type="Pfam" id="PF08484">
    <property type="entry name" value="Methyltransf_14"/>
    <property type="match status" value="1"/>
</dbReference>
<organism evidence="3 4">
    <name type="scientific">Nocardioides zeae</name>
    <dbReference type="NCBI Taxonomy" id="1457234"/>
    <lineage>
        <taxon>Bacteria</taxon>
        <taxon>Bacillati</taxon>
        <taxon>Actinomycetota</taxon>
        <taxon>Actinomycetes</taxon>
        <taxon>Propionibacteriales</taxon>
        <taxon>Nocardioidaceae</taxon>
        <taxon>Nocardioides</taxon>
    </lineage>
</organism>
<feature type="domain" description="Methyltransferase putative zinc binding" evidence="1">
    <location>
        <begin position="7"/>
        <end position="65"/>
    </location>
</feature>